<evidence type="ECO:0000256" key="1">
    <source>
        <dbReference type="ARBA" id="ARBA00022741"/>
    </source>
</evidence>
<dbReference type="InterPro" id="IPR013767">
    <property type="entry name" value="PAS_fold"/>
</dbReference>
<dbReference type="RefSeq" id="WP_317945524.1">
    <property type="nucleotide sequence ID" value="NZ_JAUBDI010000017.1"/>
</dbReference>
<dbReference type="InterPro" id="IPR058031">
    <property type="entry name" value="AAA_lid_NorR"/>
</dbReference>
<organism evidence="7 8">
    <name type="scientific">Sporosarcina saromensis</name>
    <dbReference type="NCBI Taxonomy" id="359365"/>
    <lineage>
        <taxon>Bacteria</taxon>
        <taxon>Bacillati</taxon>
        <taxon>Bacillota</taxon>
        <taxon>Bacilli</taxon>
        <taxon>Bacillales</taxon>
        <taxon>Caryophanaceae</taxon>
        <taxon>Sporosarcina</taxon>
    </lineage>
</organism>
<dbReference type="Pfam" id="PF00158">
    <property type="entry name" value="Sigma54_activat"/>
    <property type="match status" value="1"/>
</dbReference>
<dbReference type="Pfam" id="PF00989">
    <property type="entry name" value="PAS"/>
    <property type="match status" value="1"/>
</dbReference>
<dbReference type="Pfam" id="PF25601">
    <property type="entry name" value="AAA_lid_14"/>
    <property type="match status" value="1"/>
</dbReference>
<dbReference type="PROSITE" id="PS00675">
    <property type="entry name" value="SIGMA54_INTERACT_1"/>
    <property type="match status" value="1"/>
</dbReference>
<evidence type="ECO:0000313" key="8">
    <source>
        <dbReference type="Proteomes" id="UP001282284"/>
    </source>
</evidence>
<dbReference type="PROSITE" id="PS00688">
    <property type="entry name" value="SIGMA54_INTERACT_3"/>
    <property type="match status" value="1"/>
</dbReference>
<keyword evidence="1" id="KW-0547">Nucleotide-binding</keyword>
<keyword evidence="4" id="KW-0804">Transcription</keyword>
<keyword evidence="2" id="KW-0067">ATP-binding</keyword>
<keyword evidence="8" id="KW-1185">Reference proteome</keyword>
<dbReference type="Gene3D" id="3.30.450.20">
    <property type="entry name" value="PAS domain"/>
    <property type="match status" value="1"/>
</dbReference>
<dbReference type="InterPro" id="IPR002197">
    <property type="entry name" value="HTH_Fis"/>
</dbReference>
<feature type="domain" description="Sigma-54 factor interaction" evidence="5">
    <location>
        <begin position="146"/>
        <end position="372"/>
    </location>
</feature>
<evidence type="ECO:0000256" key="2">
    <source>
        <dbReference type="ARBA" id="ARBA00022840"/>
    </source>
</evidence>
<dbReference type="SMART" id="SM00091">
    <property type="entry name" value="PAS"/>
    <property type="match status" value="1"/>
</dbReference>
<dbReference type="EMBL" id="JAUBDI010000017">
    <property type="protein sequence ID" value="MDW0114459.1"/>
    <property type="molecule type" value="Genomic_DNA"/>
</dbReference>
<dbReference type="PROSITE" id="PS50045">
    <property type="entry name" value="SIGMA54_INTERACT_4"/>
    <property type="match status" value="1"/>
</dbReference>
<dbReference type="Proteomes" id="UP001282284">
    <property type="component" value="Unassembled WGS sequence"/>
</dbReference>
<dbReference type="SUPFAM" id="SSF55785">
    <property type="entry name" value="PYP-like sensor domain (PAS domain)"/>
    <property type="match status" value="1"/>
</dbReference>
<evidence type="ECO:0000259" key="5">
    <source>
        <dbReference type="PROSITE" id="PS50045"/>
    </source>
</evidence>
<reference evidence="7 8" key="1">
    <citation type="submission" date="2023-06" db="EMBL/GenBank/DDBJ databases">
        <title>Sporosarcina sp. nov., isolated from Korean traditional fermented seafood 'Jeotgal'.</title>
        <authorList>
            <person name="Yang A.I."/>
            <person name="Shin N.-R."/>
        </authorList>
    </citation>
    <scope>NUCLEOTIDE SEQUENCE [LARGE SCALE GENOMIC DNA]</scope>
    <source>
        <strain evidence="7 8">KCTC13119</strain>
    </source>
</reference>
<dbReference type="InterPro" id="IPR035965">
    <property type="entry name" value="PAS-like_dom_sf"/>
</dbReference>
<dbReference type="InterPro" id="IPR027417">
    <property type="entry name" value="P-loop_NTPase"/>
</dbReference>
<dbReference type="InterPro" id="IPR003593">
    <property type="entry name" value="AAA+_ATPase"/>
</dbReference>
<comment type="caution">
    <text evidence="7">The sequence shown here is derived from an EMBL/GenBank/DDBJ whole genome shotgun (WGS) entry which is preliminary data.</text>
</comment>
<gene>
    <name evidence="7" type="ORF">QT711_14770</name>
</gene>
<dbReference type="PANTHER" id="PTHR32071">
    <property type="entry name" value="TRANSCRIPTIONAL REGULATORY PROTEIN"/>
    <property type="match status" value="1"/>
</dbReference>
<dbReference type="InterPro" id="IPR000014">
    <property type="entry name" value="PAS"/>
</dbReference>
<dbReference type="CDD" id="cd00009">
    <property type="entry name" value="AAA"/>
    <property type="match status" value="1"/>
</dbReference>
<dbReference type="SMART" id="SM00382">
    <property type="entry name" value="AAA"/>
    <property type="match status" value="1"/>
</dbReference>
<dbReference type="Gene3D" id="1.10.10.60">
    <property type="entry name" value="Homeodomain-like"/>
    <property type="match status" value="1"/>
</dbReference>
<dbReference type="InterPro" id="IPR025662">
    <property type="entry name" value="Sigma_54_int_dom_ATP-bd_1"/>
</dbReference>
<name>A0ABU4GBW3_9BACL</name>
<evidence type="ECO:0000256" key="3">
    <source>
        <dbReference type="ARBA" id="ARBA00023015"/>
    </source>
</evidence>
<accession>A0ABU4GBW3</accession>
<dbReference type="Gene3D" id="1.10.8.60">
    <property type="match status" value="1"/>
</dbReference>
<dbReference type="NCBIfam" id="TIGR00229">
    <property type="entry name" value="sensory_box"/>
    <property type="match status" value="1"/>
</dbReference>
<dbReference type="SUPFAM" id="SSF46689">
    <property type="entry name" value="Homeodomain-like"/>
    <property type="match status" value="1"/>
</dbReference>
<evidence type="ECO:0000259" key="6">
    <source>
        <dbReference type="PROSITE" id="PS50112"/>
    </source>
</evidence>
<dbReference type="SUPFAM" id="SSF52540">
    <property type="entry name" value="P-loop containing nucleoside triphosphate hydrolases"/>
    <property type="match status" value="1"/>
</dbReference>
<feature type="domain" description="PAS" evidence="6">
    <location>
        <begin position="9"/>
        <end position="79"/>
    </location>
</feature>
<dbReference type="Gene3D" id="3.40.50.300">
    <property type="entry name" value="P-loop containing nucleotide triphosphate hydrolases"/>
    <property type="match status" value="1"/>
</dbReference>
<evidence type="ECO:0000313" key="7">
    <source>
        <dbReference type="EMBL" id="MDW0114459.1"/>
    </source>
</evidence>
<protein>
    <submittedName>
        <fullName evidence="7">Sigma 54-interacting transcriptional regulator</fullName>
    </submittedName>
</protein>
<evidence type="ECO:0000256" key="4">
    <source>
        <dbReference type="ARBA" id="ARBA00023163"/>
    </source>
</evidence>
<dbReference type="InterPro" id="IPR002078">
    <property type="entry name" value="Sigma_54_int"/>
</dbReference>
<dbReference type="InterPro" id="IPR025944">
    <property type="entry name" value="Sigma_54_int_dom_CS"/>
</dbReference>
<proteinExistence type="predicted"/>
<dbReference type="Pfam" id="PF02954">
    <property type="entry name" value="HTH_8"/>
    <property type="match status" value="1"/>
</dbReference>
<dbReference type="CDD" id="cd00130">
    <property type="entry name" value="PAS"/>
    <property type="match status" value="1"/>
</dbReference>
<sequence length="447" mass="50873">MKLEKINLPEYVLAQILETAFQWFVVVDKESNITYINEDYCKFLEIKREDAMGKPVNEVIENTRMHEVVQSGEEHIASAHYIKGTYMLANRIPIKVNGEIVGAFGSVVFRDLHDWHHLSSHVKQTLEKINVHAMPTEENQYRLGDIKGSSQTIRSIKETIQMIAPSDLPVLLQGESGTGKEMFAQSIHYLSDRSDKPLIKVNCAAIPADLLEVELFGQGRSATSTERQGRIHLVNGGTLFLDDIGSLPLPVQVKLLRLLNDGEVESVHSHKTEKVNIRLICSTNQPLTELIEVGQFRKDLYYRIQAITLRIPPLRERMEDFSEITSFMFHEAISKAGKRNMVFAEETLRVLHSYHWPGNIRELQNVIQAAVYLTNGETIYPDALPPQVKQQIHYYSPSSRTLAESLEEVEKKILSETLQVCTNKREAAAVLGLSKSTFYEKLKKYEL</sequence>
<dbReference type="InterPro" id="IPR009057">
    <property type="entry name" value="Homeodomain-like_sf"/>
</dbReference>
<dbReference type="PROSITE" id="PS50112">
    <property type="entry name" value="PAS"/>
    <property type="match status" value="1"/>
</dbReference>
<keyword evidence="3" id="KW-0805">Transcription regulation</keyword>